<feature type="region of interest" description="Disordered" evidence="1">
    <location>
        <begin position="724"/>
        <end position="747"/>
    </location>
</feature>
<feature type="region of interest" description="Disordered" evidence="1">
    <location>
        <begin position="639"/>
        <end position="674"/>
    </location>
</feature>
<evidence type="ECO:0000313" key="2">
    <source>
        <dbReference type="EMBL" id="CAK0793780.1"/>
    </source>
</evidence>
<reference evidence="2" key="1">
    <citation type="submission" date="2023-10" db="EMBL/GenBank/DDBJ databases">
        <authorList>
            <person name="Chen Y."/>
            <person name="Shah S."/>
            <person name="Dougan E. K."/>
            <person name="Thang M."/>
            <person name="Chan C."/>
        </authorList>
    </citation>
    <scope>NUCLEOTIDE SEQUENCE [LARGE SCALE GENOMIC DNA]</scope>
</reference>
<evidence type="ECO:0000256" key="1">
    <source>
        <dbReference type="SAM" id="MobiDB-lite"/>
    </source>
</evidence>
<feature type="region of interest" description="Disordered" evidence="1">
    <location>
        <begin position="333"/>
        <end position="394"/>
    </location>
</feature>
<feature type="compositionally biased region" description="Low complexity" evidence="1">
    <location>
        <begin position="334"/>
        <end position="353"/>
    </location>
</feature>
<sequence>MVGGTAVHGRYDPMTSVTKGQPKAWFDLWPKRPDLRTQARRTWPNVYVSLQAIAEHRRWQQQRGFMGSLVLLSWSGCWDSRGPGAWIDCRGDAWKFSGPLSTRRPKKKWKFSEGQDDGDPYDIIGARLADAEAQQREQAETHHNGDGADGGIDTTHTIEHMDRKRKEFGGGDMYCERGAFENDYHRTWESWGAGIHHDILDKGLARRSEVQPWAPMDAQFRASPGRKQSINRMELWALANCTESTVGPLIFWTDSEITFLDWRVQGPERHQNGAKLQAVAHNGMGLVRVGEGHREPGLQLLEARPREANGHQHEEVKECRGIVYRSAEARRGAEAQAEAPAEATTAAEARGSAGAAGGGHTAGAKRAREICVSSGDEGAGEGSRGPGVAQGLHRVTSRADWTAGRRRTDRRLGQVHPGALVEVLEIVHDIEDRRVRGRIRPKVHLDVTFGDSAPSAHGHRTAFCAHLAAITEAAIGKLEEPEVPDLGSHVRGAGVGRRHRGGLAEGTDQKRGMRFPLVDGSEEPRHRLRLAPRRGSRFGTLVARQTEGTAVEGHGGAHAVREGRRPLGHPRTALRHRVRRGSLGVDGRPAGEAAETGGGHPSTSGANDAARGSCWCRRQHDGPLFEHAWLPARARAIPATRAERGADGAHAGQRLRRRRGDAAGGGAQGPRRQRARLRLARVRAPALWRQAALRRQAADSTGLLALGGGGGAIEHIEREVARTTGAQVARAARSSSTTVEDQESDAP</sequence>
<comment type="caution">
    <text evidence="2">The sequence shown here is derived from an EMBL/GenBank/DDBJ whole genome shotgun (WGS) entry which is preliminary data.</text>
</comment>
<protein>
    <submittedName>
        <fullName evidence="2">Uncharacterized protein</fullName>
    </submittedName>
</protein>
<name>A0ABN9PL63_9DINO</name>
<feature type="region of interest" description="Disordered" evidence="1">
    <location>
        <begin position="562"/>
        <end position="610"/>
    </location>
</feature>
<feature type="region of interest" description="Disordered" evidence="1">
    <location>
        <begin position="484"/>
        <end position="518"/>
    </location>
</feature>
<keyword evidence="3" id="KW-1185">Reference proteome</keyword>
<proteinExistence type="predicted"/>
<accession>A0ABN9PL63</accession>
<organism evidence="2 3">
    <name type="scientific">Prorocentrum cordatum</name>
    <dbReference type="NCBI Taxonomy" id="2364126"/>
    <lineage>
        <taxon>Eukaryota</taxon>
        <taxon>Sar</taxon>
        <taxon>Alveolata</taxon>
        <taxon>Dinophyceae</taxon>
        <taxon>Prorocentrales</taxon>
        <taxon>Prorocentraceae</taxon>
        <taxon>Prorocentrum</taxon>
    </lineage>
</organism>
<feature type="compositionally biased region" description="Basic and acidic residues" evidence="1">
    <location>
        <begin position="131"/>
        <end position="146"/>
    </location>
</feature>
<feature type="compositionally biased region" description="Basic residues" evidence="1">
    <location>
        <begin position="566"/>
        <end position="580"/>
    </location>
</feature>
<dbReference type="Proteomes" id="UP001189429">
    <property type="component" value="Unassembled WGS sequence"/>
</dbReference>
<gene>
    <name evidence="2" type="ORF">PCOR1329_LOCUS3951</name>
</gene>
<dbReference type="EMBL" id="CAUYUJ010001025">
    <property type="protein sequence ID" value="CAK0793780.1"/>
    <property type="molecule type" value="Genomic_DNA"/>
</dbReference>
<feature type="region of interest" description="Disordered" evidence="1">
    <location>
        <begin position="131"/>
        <end position="154"/>
    </location>
</feature>
<evidence type="ECO:0000313" key="3">
    <source>
        <dbReference type="Proteomes" id="UP001189429"/>
    </source>
</evidence>